<organism evidence="3">
    <name type="scientific">Rhizopus microsporus var. microsporus</name>
    <dbReference type="NCBI Taxonomy" id="86635"/>
    <lineage>
        <taxon>Eukaryota</taxon>
        <taxon>Fungi</taxon>
        <taxon>Fungi incertae sedis</taxon>
        <taxon>Mucoromycota</taxon>
        <taxon>Mucoromycotina</taxon>
        <taxon>Mucoromycetes</taxon>
        <taxon>Mucorales</taxon>
        <taxon>Mucorineae</taxon>
        <taxon>Rhizopodaceae</taxon>
        <taxon>Rhizopus</taxon>
    </lineage>
</organism>
<dbReference type="PANTHER" id="PTHR22997:SF0">
    <property type="entry name" value="PIH1 DOMAIN-CONTAINING PROTEIN 1"/>
    <property type="match status" value="1"/>
</dbReference>
<gene>
    <name evidence="3" type="ORF">BCV72DRAFT_19326</name>
</gene>
<name>A0A1X0QWU0_RHIZD</name>
<dbReference type="PANTHER" id="PTHR22997">
    <property type="entry name" value="PIH1 DOMAIN-CONTAINING PROTEIN 1"/>
    <property type="match status" value="1"/>
</dbReference>
<dbReference type="GO" id="GO:0000492">
    <property type="term" value="P:box C/D snoRNP assembly"/>
    <property type="evidence" value="ECO:0007669"/>
    <property type="project" value="TreeGrafter"/>
</dbReference>
<dbReference type="InterPro" id="IPR050734">
    <property type="entry name" value="PIH1/Kintoun_subfamily"/>
</dbReference>
<dbReference type="EMBL" id="KV921978">
    <property type="protein sequence ID" value="ORE04209.1"/>
    <property type="molecule type" value="Genomic_DNA"/>
</dbReference>
<protein>
    <recommendedName>
        <fullName evidence="2">PIH1 N-terminal domain-containing protein</fullName>
    </recommendedName>
</protein>
<evidence type="ECO:0000259" key="2">
    <source>
        <dbReference type="Pfam" id="PF08190"/>
    </source>
</evidence>
<dbReference type="Proteomes" id="UP000242414">
    <property type="component" value="Unassembled WGS sequence"/>
</dbReference>
<dbReference type="GO" id="GO:1990904">
    <property type="term" value="C:ribonucleoprotein complex"/>
    <property type="evidence" value="ECO:0007669"/>
    <property type="project" value="TreeGrafter"/>
</dbReference>
<feature type="domain" description="PIH1 N-terminal" evidence="2">
    <location>
        <begin position="45"/>
        <end position="208"/>
    </location>
</feature>
<dbReference type="InterPro" id="IPR012981">
    <property type="entry name" value="PIH1_N"/>
</dbReference>
<dbReference type="OrthoDB" id="5135119at2759"/>
<comment type="similarity">
    <text evidence="1">Belongs to the PIH1 family.</text>
</comment>
<sequence>MAILEEINEETANVFKLNRDINELNQEEMALIKSFIAEQVARNSADYEKLTSQMTRELNKCDFEDMAIQPQVGFVCKTKIVKSTSNIKPGTSIYINICFNCNLPGPEYTGDEQELKKALNGDPTSTYRLPLYVSEPRHEDGHIIMDTVIQTRAYSRTLKDLEYRLYVLEIAIENVEQKLNASLSREFKIPAYMSHKGGPIPSMMVKQPKELTFNKLRTALEQRKEEWKPKEFIQKKNDELVIVIPMPHQNTNEWKVQISQDELLLYAERQTHPIRLKYSIDVNNPENRVDFYKRDKQLVCKCKLLNRRQFI</sequence>
<dbReference type="AlphaFoldDB" id="A0A1X0QWU0"/>
<accession>A0A1X0QWU0</accession>
<evidence type="ECO:0000313" key="3">
    <source>
        <dbReference type="EMBL" id="ORE04209.1"/>
    </source>
</evidence>
<reference evidence="3" key="1">
    <citation type="journal article" date="2016" name="Proc. Natl. Acad. Sci. U.S.A.">
        <title>Lipid metabolic changes in an early divergent fungus govern the establishment of a mutualistic symbiosis with endobacteria.</title>
        <authorList>
            <person name="Lastovetsky O.A."/>
            <person name="Gaspar M.L."/>
            <person name="Mondo S.J."/>
            <person name="LaButti K.M."/>
            <person name="Sandor L."/>
            <person name="Grigoriev I.V."/>
            <person name="Henry S.A."/>
            <person name="Pawlowska T.E."/>
        </authorList>
    </citation>
    <scope>NUCLEOTIDE SEQUENCE [LARGE SCALE GENOMIC DNA]</scope>
    <source>
        <strain evidence="3">ATCC 52814</strain>
    </source>
</reference>
<dbReference type="GO" id="GO:0097255">
    <property type="term" value="C:R2TP complex"/>
    <property type="evidence" value="ECO:0007669"/>
    <property type="project" value="TreeGrafter"/>
</dbReference>
<dbReference type="VEuPathDB" id="FungiDB:BCV72DRAFT_19326"/>
<dbReference type="GO" id="GO:0006364">
    <property type="term" value="P:rRNA processing"/>
    <property type="evidence" value="ECO:0007669"/>
    <property type="project" value="TreeGrafter"/>
</dbReference>
<proteinExistence type="inferred from homology"/>
<dbReference type="GO" id="GO:0005737">
    <property type="term" value="C:cytoplasm"/>
    <property type="evidence" value="ECO:0007669"/>
    <property type="project" value="TreeGrafter"/>
</dbReference>
<dbReference type="Pfam" id="PF08190">
    <property type="entry name" value="PIH1"/>
    <property type="match status" value="1"/>
</dbReference>
<evidence type="ECO:0000256" key="1">
    <source>
        <dbReference type="ARBA" id="ARBA00008511"/>
    </source>
</evidence>